<keyword evidence="3" id="KW-1185">Reference proteome</keyword>
<dbReference type="OrthoDB" id="5902042at2"/>
<evidence type="ECO:0000256" key="1">
    <source>
        <dbReference type="SAM" id="SignalP"/>
    </source>
</evidence>
<dbReference type="RefSeq" id="WP_040993049.1">
    <property type="nucleotide sequence ID" value="NZ_JTKH01000025.1"/>
</dbReference>
<organism evidence="2 3">
    <name type="scientific">Vibrio renipiscarius</name>
    <dbReference type="NCBI Taxonomy" id="1461322"/>
    <lineage>
        <taxon>Bacteria</taxon>
        <taxon>Pseudomonadati</taxon>
        <taxon>Pseudomonadota</taxon>
        <taxon>Gammaproteobacteria</taxon>
        <taxon>Vibrionales</taxon>
        <taxon>Vibrionaceae</taxon>
        <taxon>Vibrio</taxon>
    </lineage>
</organism>
<feature type="chain" id="PRO_5009758775" evidence="1">
    <location>
        <begin position="17"/>
        <end position="144"/>
    </location>
</feature>
<gene>
    <name evidence="2" type="ORF">OJ16_19150</name>
</gene>
<reference evidence="2 3" key="1">
    <citation type="submission" date="2014-11" db="EMBL/GenBank/DDBJ databases">
        <title>Draft Genome Sequence of Vibrio piscirenalis strains CECT 8603T and CECT 8604, two marine Gammaproteobacterium isolated from cultured gilthead sea bream (Sparus aurata).</title>
        <authorList>
            <person name="Arahal D.R."/>
            <person name="Rodrigo-Torres L."/>
            <person name="Lucena T."/>
            <person name="Pujalte M.J."/>
        </authorList>
    </citation>
    <scope>NUCLEOTIDE SEQUENCE [LARGE SCALE GENOMIC DNA]</scope>
    <source>
        <strain evidence="2 3">DCR 1-4-2</strain>
    </source>
</reference>
<proteinExistence type="predicted"/>
<evidence type="ECO:0000313" key="3">
    <source>
        <dbReference type="Proteomes" id="UP000031672"/>
    </source>
</evidence>
<sequence>MKKLLLALLVSTNAFAISMPSAPSSPNGYDEIRTQDGTTCRSSVGGNLQIYSGIVQSDGDREYHNGNDYNRQDDAESAIYLGVAYSFGAGERLDCSSIAKIETERAKIELERIKAEVKAYERIRTLQQMEAHGNLPKLSRDGLE</sequence>
<dbReference type="Proteomes" id="UP000031672">
    <property type="component" value="Unassembled WGS sequence"/>
</dbReference>
<dbReference type="AlphaFoldDB" id="A0A0C2NGB1"/>
<accession>A0A0C2NGB1</accession>
<keyword evidence="1" id="KW-0732">Signal</keyword>
<dbReference type="EMBL" id="JTKH01000025">
    <property type="protein sequence ID" value="KII75400.1"/>
    <property type="molecule type" value="Genomic_DNA"/>
</dbReference>
<comment type="caution">
    <text evidence="2">The sequence shown here is derived from an EMBL/GenBank/DDBJ whole genome shotgun (WGS) entry which is preliminary data.</text>
</comment>
<accession>A0A0C2K9Z6</accession>
<evidence type="ECO:0000313" key="2">
    <source>
        <dbReference type="EMBL" id="KII75400.1"/>
    </source>
</evidence>
<name>A0A0C2NGB1_9VIBR</name>
<dbReference type="STRING" id="1461322.OJ16_19150"/>
<protein>
    <submittedName>
        <fullName evidence="2">Uncharacterized protein</fullName>
    </submittedName>
</protein>
<feature type="signal peptide" evidence="1">
    <location>
        <begin position="1"/>
        <end position="16"/>
    </location>
</feature>